<dbReference type="InterPro" id="IPR011709">
    <property type="entry name" value="DEAD-box_helicase_OB_fold"/>
</dbReference>
<dbReference type="Proteomes" id="UP000235220">
    <property type="component" value="Chromosome 1"/>
</dbReference>
<dbReference type="FunFam" id="3.40.50.300:FF:000860">
    <property type="entry name" value="DExH-box ATP-dependent RNA helicase DExH6"/>
    <property type="match status" value="1"/>
</dbReference>
<proteinExistence type="inferred from homology"/>
<feature type="region of interest" description="Disordered" evidence="11">
    <location>
        <begin position="1212"/>
        <end position="1238"/>
    </location>
</feature>
<dbReference type="OrthoDB" id="5600252at2759"/>
<dbReference type="GO" id="GO:0003678">
    <property type="term" value="F:DNA helicase activity"/>
    <property type="evidence" value="ECO:0007669"/>
    <property type="project" value="UniProtKB-EC"/>
</dbReference>
<dbReference type="InterPro" id="IPR001374">
    <property type="entry name" value="R3H_dom"/>
</dbReference>
<dbReference type="GO" id="GO:0003723">
    <property type="term" value="F:RNA binding"/>
    <property type="evidence" value="ECO:0000318"/>
    <property type="project" value="GO_Central"/>
</dbReference>
<keyword evidence="5" id="KW-0067">ATP-binding</keyword>
<dbReference type="GO" id="GO:0005634">
    <property type="term" value="C:nucleus"/>
    <property type="evidence" value="ECO:0007669"/>
    <property type="project" value="UniProtKB-SubCell"/>
</dbReference>
<dbReference type="Pfam" id="PF00271">
    <property type="entry name" value="Helicase_C"/>
    <property type="match status" value="1"/>
</dbReference>
<keyword evidence="4" id="KW-0347">Helicase</keyword>
<dbReference type="InterPro" id="IPR007502">
    <property type="entry name" value="Helicase-assoc_dom"/>
</dbReference>
<dbReference type="Gene3D" id="3.30.1370.50">
    <property type="entry name" value="R3H-like domain"/>
    <property type="match status" value="1"/>
</dbReference>
<dbReference type="FunCoup" id="A0A2I4HVT2">
    <property type="interactions" value="4192"/>
</dbReference>
<evidence type="ECO:0000256" key="7">
    <source>
        <dbReference type="ARBA" id="ARBA00023242"/>
    </source>
</evidence>
<comment type="subcellular location">
    <subcellularLocation>
        <location evidence="1">Nucleus</location>
    </subcellularLocation>
</comment>
<dbReference type="Pfam" id="PF01424">
    <property type="entry name" value="R3H"/>
    <property type="match status" value="1"/>
</dbReference>
<dbReference type="FunFam" id="1.20.120.1080:FF:000011">
    <property type="entry name" value="DExH-box ATP-dependent RNA helicase DExH6"/>
    <property type="match status" value="1"/>
</dbReference>
<gene>
    <name evidence="13" type="primary">LOC109021942</name>
</gene>
<dbReference type="FunFam" id="3.30.1370.50:FF:000002">
    <property type="entry name" value="Immunoglobulin mu DNA-binding protein 2"/>
    <property type="match status" value="1"/>
</dbReference>
<dbReference type="GO" id="GO:0005524">
    <property type="term" value="F:ATP binding"/>
    <property type="evidence" value="ECO:0007669"/>
    <property type="project" value="UniProtKB-KW"/>
</dbReference>
<dbReference type="Gene3D" id="1.25.40.20">
    <property type="entry name" value="Ankyrin repeat-containing domain"/>
    <property type="match status" value="1"/>
</dbReference>
<dbReference type="SMART" id="SM00487">
    <property type="entry name" value="DEXDc"/>
    <property type="match status" value="1"/>
</dbReference>
<dbReference type="Gramene" id="Jr01_23890_p1">
    <property type="protein sequence ID" value="cds.Jr01_23890_p1"/>
    <property type="gene ID" value="Jr01_23890"/>
</dbReference>
<dbReference type="SMART" id="SM00490">
    <property type="entry name" value="HELICc"/>
    <property type="match status" value="1"/>
</dbReference>
<dbReference type="GO" id="GO:0003724">
    <property type="term" value="F:RNA helicase activity"/>
    <property type="evidence" value="ECO:0007669"/>
    <property type="project" value="UniProtKB-EC"/>
</dbReference>
<dbReference type="Gene3D" id="1.20.120.1080">
    <property type="match status" value="1"/>
</dbReference>
<name>A0A2I4HVT2_JUGRE</name>
<keyword evidence="12" id="KW-1185">Reference proteome</keyword>
<dbReference type="InterPro" id="IPR036770">
    <property type="entry name" value="Ankyrin_rpt-contain_sf"/>
</dbReference>
<dbReference type="PROSITE" id="PS51061">
    <property type="entry name" value="R3H"/>
    <property type="match status" value="1"/>
</dbReference>
<dbReference type="FunFam" id="3.40.50.300:FF:000526">
    <property type="entry name" value="DExH-box ATP-dependent RNA helicase DExH3"/>
    <property type="match status" value="1"/>
</dbReference>
<dbReference type="Pfam" id="PF07717">
    <property type="entry name" value="OB_NTP_bind"/>
    <property type="match status" value="1"/>
</dbReference>
<feature type="region of interest" description="Disordered" evidence="11">
    <location>
        <begin position="998"/>
        <end position="1042"/>
    </location>
</feature>
<dbReference type="SMART" id="SM00847">
    <property type="entry name" value="HA2"/>
    <property type="match status" value="1"/>
</dbReference>
<evidence type="ECO:0000256" key="11">
    <source>
        <dbReference type="SAM" id="MobiDB-lite"/>
    </source>
</evidence>
<evidence type="ECO:0000313" key="13">
    <source>
        <dbReference type="RefSeq" id="XP_018860232.2"/>
    </source>
</evidence>
<protein>
    <submittedName>
        <fullName evidence="13">DExH-box ATP-dependent RNA helicase DExH6-like</fullName>
    </submittedName>
</protein>
<dbReference type="SMART" id="SM00393">
    <property type="entry name" value="R3H"/>
    <property type="match status" value="1"/>
</dbReference>
<dbReference type="KEGG" id="jre:109021942"/>
<keyword evidence="7" id="KW-0539">Nucleus</keyword>
<dbReference type="AlphaFoldDB" id="A0A2I4HVT2"/>
<dbReference type="GO" id="GO:0003677">
    <property type="term" value="F:DNA binding"/>
    <property type="evidence" value="ECO:0007669"/>
    <property type="project" value="UniProtKB-ARBA"/>
</dbReference>
<organism evidence="12 13">
    <name type="scientific">Juglans regia</name>
    <name type="common">English walnut</name>
    <dbReference type="NCBI Taxonomy" id="51240"/>
    <lineage>
        <taxon>Eukaryota</taxon>
        <taxon>Viridiplantae</taxon>
        <taxon>Streptophyta</taxon>
        <taxon>Embryophyta</taxon>
        <taxon>Tracheophyta</taxon>
        <taxon>Spermatophyta</taxon>
        <taxon>Magnoliopsida</taxon>
        <taxon>eudicotyledons</taxon>
        <taxon>Gunneridae</taxon>
        <taxon>Pentapetalae</taxon>
        <taxon>rosids</taxon>
        <taxon>fabids</taxon>
        <taxon>Fagales</taxon>
        <taxon>Juglandaceae</taxon>
        <taxon>Juglans</taxon>
    </lineage>
</organism>
<dbReference type="InterPro" id="IPR014001">
    <property type="entry name" value="Helicase_ATP-bd"/>
</dbReference>
<dbReference type="CDD" id="cd17917">
    <property type="entry name" value="DEXHc_RHA-like"/>
    <property type="match status" value="1"/>
</dbReference>
<dbReference type="CDD" id="cd18791">
    <property type="entry name" value="SF2_C_RHA"/>
    <property type="match status" value="1"/>
</dbReference>
<evidence type="ECO:0000256" key="2">
    <source>
        <dbReference type="ARBA" id="ARBA00022741"/>
    </source>
</evidence>
<evidence type="ECO:0000313" key="12">
    <source>
        <dbReference type="Proteomes" id="UP000235220"/>
    </source>
</evidence>
<dbReference type="Pfam" id="PF04408">
    <property type="entry name" value="WHD_HA2"/>
    <property type="match status" value="1"/>
</dbReference>
<dbReference type="GO" id="GO:0016787">
    <property type="term" value="F:hydrolase activity"/>
    <property type="evidence" value="ECO:0007669"/>
    <property type="project" value="UniProtKB-KW"/>
</dbReference>
<comment type="catalytic activity">
    <reaction evidence="9">
        <text>ATP + H2O = ADP + phosphate + H(+)</text>
        <dbReference type="Rhea" id="RHEA:13065"/>
        <dbReference type="ChEBI" id="CHEBI:15377"/>
        <dbReference type="ChEBI" id="CHEBI:15378"/>
        <dbReference type="ChEBI" id="CHEBI:30616"/>
        <dbReference type="ChEBI" id="CHEBI:43474"/>
        <dbReference type="ChEBI" id="CHEBI:456216"/>
        <dbReference type="EC" id="3.6.4.12"/>
    </reaction>
</comment>
<sequence>MAKKRQKKGDQNAKSAEAKRLIIAEATTIRISQQLRKFHESKDEVYMFEENLSNHERAVVHVLCRKMGMTSKSSGRGGQRRVSIYKTKKKVDTTKGLESLPYLTFSEEAKLVLQDLFIQYPPDDGKIDYGMVGKQAEKIDKTRQRKDDIFCKPSMSTAEIAKKVKLLASKMEKEGYLKQVTEERTKLPIASFKDVISSTIESHQVVLISGETGCGKTTQVPQFLLDYKWGKGEACKIVCTQPRRISATSVAERICYERGGNVGDDIGYKIRLESKGGRNSSIVFCTNGVLLRVLISKGAGRSKRELGMKSAKQDLSDLTHIIVDEIHERDRYSDFMLAILRDMLPLYPHLRLILMSATLDAERFSQYFGGCPIIRVPGFTYPVKTYYLEDVLAILKSKELNHLDNTLSSVPIEDTLLTEQDKLALDEAINLAWSNDEFDPILDLLSSEGTSKVLNYQHSLTGFTPLMVFSGKGRVADICMLLSFGAECHLRAKDGSTALEWAERENQREAAEILKKHMESAVSNSIEEQQLLDKYLGTINPELIDVVLIEQLIKKICFDSQDGAILVFLPGWEDINRTREKLIAMPFFKNTSKFMIICLHSMIPSAEQKKVFKRAPHGCRKIVLATNIAETAITIDDVVYVIDSGRMKEKSYDPYNNVSTLQSSWVSKASAKQREGRAGRCQPGICYHLYSKLRAASFPEFQLPEIKRIPIEELCLQVKLLDPNCKIEDFLQKTLDPPVFETIRNAIIVLQDIGALSIDEKLTELGEKLGSLPVHPLTSKMLFFSILMNCLEPALTLACASDYRDPFTIPMLPKDRKRADAAKTELASLYGGHSDQLAVIAAFECWKNAKQRGQEARFCSEYFVSKSTMNMLSGMRKQLQNELIRNGFIADDISSCSLNAHDPGILHAVLVAGLYPMVGRLRPPHKSGKRLVETAGGDKVRLHPHSTNFKLSSRKTDDCPLIIYDEITRGDGGMVIRNCTVAAPLPLLLLATEIAVAPAKDDDNDDEDDDDDEEDSDDEESDEGGMEIENRSGGQHEEKIMSSPDNSVTVIVDRWLFFGSTALDVAQIYCLRERLSAAVLFKVTHPRTVLPPLLGASMHAVANILSFDGLSGISIPLEPVDSLTSMVNATEINKSAPGKRRMMVQNSNEHLRSLMGHGTHRKSPSRHPNSAIPKLKGTTNLGDFSSERVWSPRNLAVQNMYEKPALRGPISDGNGFGMFHKHGPRGDSLKRQRENESR</sequence>
<reference evidence="13" key="1">
    <citation type="submission" date="2025-08" db="UniProtKB">
        <authorList>
            <consortium name="RefSeq"/>
        </authorList>
    </citation>
    <scope>IDENTIFICATION</scope>
    <source>
        <tissue evidence="13">Leaves</tissue>
    </source>
</reference>
<keyword evidence="2" id="KW-0547">Nucleotide-binding</keyword>
<evidence type="ECO:0000256" key="3">
    <source>
        <dbReference type="ARBA" id="ARBA00022801"/>
    </source>
</evidence>
<comment type="catalytic activity">
    <reaction evidence="8">
        <text>ATP + H2O = ADP + phosphate + H(+)</text>
        <dbReference type="Rhea" id="RHEA:13065"/>
        <dbReference type="ChEBI" id="CHEBI:15377"/>
        <dbReference type="ChEBI" id="CHEBI:15378"/>
        <dbReference type="ChEBI" id="CHEBI:30616"/>
        <dbReference type="ChEBI" id="CHEBI:43474"/>
        <dbReference type="ChEBI" id="CHEBI:456216"/>
        <dbReference type="EC" id="3.6.4.13"/>
    </reaction>
</comment>
<dbReference type="GeneID" id="109021942"/>
<feature type="compositionally biased region" description="Acidic residues" evidence="11">
    <location>
        <begin position="1002"/>
        <end position="1026"/>
    </location>
</feature>
<evidence type="ECO:0000256" key="8">
    <source>
        <dbReference type="ARBA" id="ARBA00047984"/>
    </source>
</evidence>
<dbReference type="InterPro" id="IPR001650">
    <property type="entry name" value="Helicase_C-like"/>
</dbReference>
<dbReference type="PANTHER" id="PTHR18934">
    <property type="entry name" value="ATP-DEPENDENT RNA HELICASE"/>
    <property type="match status" value="1"/>
</dbReference>
<evidence type="ECO:0000256" key="4">
    <source>
        <dbReference type="ARBA" id="ARBA00022806"/>
    </source>
</evidence>
<dbReference type="FunFam" id="1.25.40.20:FF:000232">
    <property type="entry name" value="DExH-box ATP-dependent RNA helicase DExH6"/>
    <property type="match status" value="1"/>
</dbReference>
<dbReference type="InterPro" id="IPR027417">
    <property type="entry name" value="P-loop_NTPase"/>
</dbReference>
<feature type="compositionally biased region" description="Basic and acidic residues" evidence="11">
    <location>
        <begin position="1028"/>
        <end position="1040"/>
    </location>
</feature>
<dbReference type="InterPro" id="IPR048333">
    <property type="entry name" value="HA2_WH"/>
</dbReference>
<dbReference type="SUPFAM" id="SSF52540">
    <property type="entry name" value="P-loop containing nucleoside triphosphate hydrolases"/>
    <property type="match status" value="2"/>
</dbReference>
<keyword evidence="3" id="KW-0378">Hydrolase</keyword>
<dbReference type="Gene3D" id="3.40.50.300">
    <property type="entry name" value="P-loop containing nucleotide triphosphate hydrolases"/>
    <property type="match status" value="2"/>
</dbReference>
<dbReference type="GO" id="GO:0004386">
    <property type="term" value="F:helicase activity"/>
    <property type="evidence" value="ECO:0000318"/>
    <property type="project" value="GO_Central"/>
</dbReference>
<dbReference type="RefSeq" id="XP_018860232.2">
    <property type="nucleotide sequence ID" value="XM_019004687.2"/>
</dbReference>
<feature type="region of interest" description="Disordered" evidence="11">
    <location>
        <begin position="1156"/>
        <end position="1178"/>
    </location>
</feature>
<dbReference type="Pfam" id="PF00270">
    <property type="entry name" value="DEAD"/>
    <property type="match status" value="1"/>
</dbReference>
<evidence type="ECO:0000256" key="6">
    <source>
        <dbReference type="ARBA" id="ARBA00022884"/>
    </source>
</evidence>
<evidence type="ECO:0000256" key="5">
    <source>
        <dbReference type="ARBA" id="ARBA00022840"/>
    </source>
</evidence>
<dbReference type="Pfam" id="PF21010">
    <property type="entry name" value="HA2_C"/>
    <property type="match status" value="1"/>
</dbReference>
<dbReference type="STRING" id="51240.A0A2I4HVT2"/>
<evidence type="ECO:0000256" key="9">
    <source>
        <dbReference type="ARBA" id="ARBA00047995"/>
    </source>
</evidence>
<dbReference type="PROSITE" id="PS51192">
    <property type="entry name" value="HELICASE_ATP_BIND_1"/>
    <property type="match status" value="1"/>
</dbReference>
<dbReference type="SUPFAM" id="SSF48403">
    <property type="entry name" value="Ankyrin repeat"/>
    <property type="match status" value="1"/>
</dbReference>
<comment type="similarity">
    <text evidence="10">Belongs to the DExH box helicase family.</text>
</comment>
<dbReference type="PANTHER" id="PTHR18934:SF213">
    <property type="entry name" value="3'-5' RNA HELICASE YTHDC2"/>
    <property type="match status" value="1"/>
</dbReference>
<dbReference type="SUPFAM" id="SSF82708">
    <property type="entry name" value="R3H domain"/>
    <property type="match status" value="1"/>
</dbReference>
<dbReference type="InterPro" id="IPR036867">
    <property type="entry name" value="R3H_dom_sf"/>
</dbReference>
<evidence type="ECO:0000256" key="10">
    <source>
        <dbReference type="ARBA" id="ARBA00060772"/>
    </source>
</evidence>
<dbReference type="InterPro" id="IPR011545">
    <property type="entry name" value="DEAD/DEAH_box_helicase_dom"/>
</dbReference>
<feature type="compositionally biased region" description="Basic and acidic residues" evidence="11">
    <location>
        <begin position="1224"/>
        <end position="1238"/>
    </location>
</feature>
<dbReference type="PROSITE" id="PS51194">
    <property type="entry name" value="HELICASE_CTER"/>
    <property type="match status" value="1"/>
</dbReference>
<keyword evidence="6" id="KW-0694">RNA-binding</keyword>
<evidence type="ECO:0000256" key="1">
    <source>
        <dbReference type="ARBA" id="ARBA00004123"/>
    </source>
</evidence>
<accession>A0A2I4HVT2</accession>